<dbReference type="EMBL" id="CP084167">
    <property type="protein sequence ID" value="UJG43290.1"/>
    <property type="molecule type" value="Genomic_DNA"/>
</dbReference>
<gene>
    <name evidence="5" type="ORF">K9W46_13070</name>
</gene>
<dbReference type="FunFam" id="3.40.50.1970:FF:000003">
    <property type="entry name" value="Alcohol dehydrogenase, iron-containing"/>
    <property type="match status" value="1"/>
</dbReference>
<sequence>MKEYFEFQNKTKILAGKKALENLPSEFDNFRVKRPIILTDRGVNKAGLVDKVIKACGGADVIFSAIIDDIPQDSSTEEVNKIAEIYNEKKCDGIIAIGGGSVIDTAKGVNILVSEKGKDLKEFAGAERLKRPLRPLFVIPTTAGTGSEVTAVAVIKDDKSATKLLFTSRYLMPDVAVIDPRMTITLPAYLTALTAMDALTHAIEAYTCLQKNLFSDVYAWKAIELISKNIVELVKNGKDKEKRLEMAIAATMAGVAFSNSMVGLVHSLGHAAGAVAKIPHGVAMNIFLPHVLKFNYEEIKEELKELLLPLAGEEIYVKTNEKERARKFIEKIEELQEKLNKLTKLPKTLKEAGVKEEQLEKIAEKAINDGSLTLNPKDVTKEEALRIIMKAYK</sequence>
<feature type="coiled-coil region" evidence="2">
    <location>
        <begin position="318"/>
        <end position="352"/>
    </location>
</feature>
<dbReference type="Proteomes" id="UP001200513">
    <property type="component" value="Chromosome"/>
</dbReference>
<feature type="domain" description="Alcohol dehydrogenase iron-type/glycerol dehydrogenase GldA" evidence="3">
    <location>
        <begin position="11"/>
        <end position="180"/>
    </location>
</feature>
<dbReference type="InterPro" id="IPR001670">
    <property type="entry name" value="ADH_Fe/GldA"/>
</dbReference>
<dbReference type="GO" id="GO:0046872">
    <property type="term" value="F:metal ion binding"/>
    <property type="evidence" value="ECO:0007669"/>
    <property type="project" value="InterPro"/>
</dbReference>
<evidence type="ECO:0000259" key="3">
    <source>
        <dbReference type="Pfam" id="PF00465"/>
    </source>
</evidence>
<dbReference type="Gene3D" id="1.20.1090.10">
    <property type="entry name" value="Dehydroquinate synthase-like - alpha domain"/>
    <property type="match status" value="1"/>
</dbReference>
<dbReference type="SUPFAM" id="SSF56796">
    <property type="entry name" value="Dehydroquinate synthase-like"/>
    <property type="match status" value="1"/>
</dbReference>
<dbReference type="GO" id="GO:0004022">
    <property type="term" value="F:alcohol dehydrogenase (NAD+) activity"/>
    <property type="evidence" value="ECO:0007669"/>
    <property type="project" value="TreeGrafter"/>
</dbReference>
<dbReference type="CDD" id="cd14865">
    <property type="entry name" value="Fe-ADH-like"/>
    <property type="match status" value="1"/>
</dbReference>
<dbReference type="Gene3D" id="3.40.50.1970">
    <property type="match status" value="1"/>
</dbReference>
<dbReference type="Pfam" id="PF00465">
    <property type="entry name" value="Fe-ADH"/>
    <property type="match status" value="1"/>
</dbReference>
<reference evidence="5" key="1">
    <citation type="journal article" date="2022" name="Nat. Microbiol.">
        <title>Unique mobile elements and scalable gene flow at the prokaryote-eukaryote boundary revealed by circularized Asgard archaea genomes.</title>
        <authorList>
            <person name="Wu F."/>
            <person name="Speth D.R."/>
            <person name="Philosof A."/>
            <person name="Cremiere A."/>
            <person name="Narayanan A."/>
            <person name="Barco R.A."/>
            <person name="Connon S.A."/>
            <person name="Amend J.P."/>
            <person name="Antoshechkin I.A."/>
            <person name="Orphan V.J."/>
        </authorList>
    </citation>
    <scope>NUCLEOTIDE SEQUENCE</scope>
    <source>
        <strain evidence="5">PR6</strain>
    </source>
</reference>
<evidence type="ECO:0000259" key="4">
    <source>
        <dbReference type="Pfam" id="PF25137"/>
    </source>
</evidence>
<dbReference type="PROSITE" id="PS00913">
    <property type="entry name" value="ADH_IRON_1"/>
    <property type="match status" value="1"/>
</dbReference>
<organism evidence="5">
    <name type="scientific">Candidatus Heimdallarchaeum endolithica</name>
    <dbReference type="NCBI Taxonomy" id="2876572"/>
    <lineage>
        <taxon>Archaea</taxon>
        <taxon>Promethearchaeati</taxon>
        <taxon>Candidatus Heimdallarchaeota</taxon>
        <taxon>Candidatus Heimdallarchaeia (ex Rinke et al. 2021) (nom. nud.)</taxon>
        <taxon>Candidatus Heimdallarchaeales</taxon>
        <taxon>Candidatus Heimdallarchaeaceae</taxon>
        <taxon>Candidatus Heimdallarchaeum</taxon>
    </lineage>
</organism>
<feature type="domain" description="Fe-containing alcohol dehydrogenase-like C-terminal" evidence="4">
    <location>
        <begin position="191"/>
        <end position="392"/>
    </location>
</feature>
<dbReference type="InterPro" id="IPR056798">
    <property type="entry name" value="ADH_Fe_C"/>
</dbReference>
<keyword evidence="1" id="KW-0560">Oxidoreductase</keyword>
<dbReference type="InterPro" id="IPR018211">
    <property type="entry name" value="ADH_Fe_CS"/>
</dbReference>
<keyword evidence="2" id="KW-0175">Coiled coil</keyword>
<dbReference type="FunFam" id="1.20.1090.10:FF:000001">
    <property type="entry name" value="Aldehyde-alcohol dehydrogenase"/>
    <property type="match status" value="1"/>
</dbReference>
<evidence type="ECO:0000313" key="5">
    <source>
        <dbReference type="EMBL" id="UJG43290.1"/>
    </source>
</evidence>
<dbReference type="InterPro" id="IPR039697">
    <property type="entry name" value="Alcohol_dehydrogenase_Fe"/>
</dbReference>
<dbReference type="PANTHER" id="PTHR11496">
    <property type="entry name" value="ALCOHOL DEHYDROGENASE"/>
    <property type="match status" value="1"/>
</dbReference>
<dbReference type="PANTHER" id="PTHR11496:SF83">
    <property type="entry name" value="HYDROXYACID-OXOACID TRANSHYDROGENASE, MITOCHONDRIAL"/>
    <property type="match status" value="1"/>
</dbReference>
<dbReference type="AlphaFoldDB" id="A0A9Y1BQQ2"/>
<dbReference type="Pfam" id="PF25137">
    <property type="entry name" value="ADH_Fe_C"/>
    <property type="match status" value="1"/>
</dbReference>
<proteinExistence type="predicted"/>
<accession>A0A9Y1BQQ2</accession>
<protein>
    <submittedName>
        <fullName evidence="5">Iron-containing alcohol dehydrogenase</fullName>
    </submittedName>
</protein>
<name>A0A9Y1BQQ2_9ARCH</name>
<evidence type="ECO:0000256" key="1">
    <source>
        <dbReference type="ARBA" id="ARBA00023002"/>
    </source>
</evidence>
<evidence type="ECO:0000256" key="2">
    <source>
        <dbReference type="SAM" id="Coils"/>
    </source>
</evidence>